<proteinExistence type="predicted"/>
<evidence type="ECO:0000256" key="3">
    <source>
        <dbReference type="SAM" id="MobiDB-lite"/>
    </source>
</evidence>
<dbReference type="PANTHER" id="PTHR37042:SF4">
    <property type="entry name" value="OUTER MEMBRANE PROTEIN RV1973"/>
    <property type="match status" value="1"/>
</dbReference>
<accession>A0A4Y3VDD5</accession>
<feature type="compositionally biased region" description="Acidic residues" evidence="3">
    <location>
        <begin position="63"/>
        <end position="82"/>
    </location>
</feature>
<evidence type="ECO:0000256" key="2">
    <source>
        <dbReference type="ARBA" id="ARBA00023136"/>
    </source>
</evidence>
<evidence type="ECO:0008006" key="7">
    <source>
        <dbReference type="Google" id="ProtNLM"/>
    </source>
</evidence>
<keyword evidence="4" id="KW-0812">Transmembrane</keyword>
<dbReference type="RefSeq" id="WP_141307736.1">
    <property type="nucleotide sequence ID" value="NZ_BJND01000007.1"/>
</dbReference>
<dbReference type="AlphaFoldDB" id="A0A4Y3VDD5"/>
<organism evidence="5 6">
    <name type="scientific">Streptomyces spinoverrucosus</name>
    <dbReference type="NCBI Taxonomy" id="284043"/>
    <lineage>
        <taxon>Bacteria</taxon>
        <taxon>Bacillati</taxon>
        <taxon>Actinomycetota</taxon>
        <taxon>Actinomycetes</taxon>
        <taxon>Kitasatosporales</taxon>
        <taxon>Streptomycetaceae</taxon>
        <taxon>Streptomyces</taxon>
    </lineage>
</organism>
<keyword evidence="6" id="KW-1185">Reference proteome</keyword>
<protein>
    <recommendedName>
        <fullName evidence="7">Mce-associated membrane protein</fullName>
    </recommendedName>
</protein>
<feature type="region of interest" description="Disordered" evidence="3">
    <location>
        <begin position="1"/>
        <end position="85"/>
    </location>
</feature>
<dbReference type="EMBL" id="BJND01000007">
    <property type="protein sequence ID" value="GEC03591.1"/>
    <property type="molecule type" value="Genomic_DNA"/>
</dbReference>
<evidence type="ECO:0000256" key="1">
    <source>
        <dbReference type="ARBA" id="ARBA00004370"/>
    </source>
</evidence>
<name>A0A4Y3VDD5_9ACTN</name>
<sequence>MAKPTTRGRGSATPARRTMTAAARAAAKRAERSPATAVAERTERGPAVKAPPAGRTVVIEPPDGWDDPPEPSPEDFAEDTPQETDVRHSRRGVWAALLSVLLVASLVAVAVLATHYRDGARADQARAEALAAARKAAPVVLSYDYRHLDRDFAAARAHITGKFRDEYQKTTQTVVGPTAKKYDGVVKATVAAPTDGGVPAASVVSASADGAVVLLFVNQVTTSTQVTGSRMDLNRVRMTMTRTSEGWKVSAVDAL</sequence>
<comment type="caution">
    <text evidence="5">The sequence shown here is derived from an EMBL/GenBank/DDBJ whole genome shotgun (WGS) entry which is preliminary data.</text>
</comment>
<evidence type="ECO:0000256" key="4">
    <source>
        <dbReference type="SAM" id="Phobius"/>
    </source>
</evidence>
<keyword evidence="2 4" id="KW-0472">Membrane</keyword>
<dbReference type="OrthoDB" id="3536396at2"/>
<dbReference type="Proteomes" id="UP000317881">
    <property type="component" value="Unassembled WGS sequence"/>
</dbReference>
<feature type="transmembrane region" description="Helical" evidence="4">
    <location>
        <begin position="93"/>
        <end position="116"/>
    </location>
</feature>
<reference evidence="5 6" key="1">
    <citation type="submission" date="2019-06" db="EMBL/GenBank/DDBJ databases">
        <title>Whole genome shotgun sequence of Streptomyces spinoverrucosus NBRC 14228.</title>
        <authorList>
            <person name="Hosoyama A."/>
            <person name="Uohara A."/>
            <person name="Ohji S."/>
            <person name="Ichikawa N."/>
        </authorList>
    </citation>
    <scope>NUCLEOTIDE SEQUENCE [LARGE SCALE GENOMIC DNA]</scope>
    <source>
        <strain evidence="5 6">NBRC 14228</strain>
    </source>
</reference>
<evidence type="ECO:0000313" key="6">
    <source>
        <dbReference type="Proteomes" id="UP000317881"/>
    </source>
</evidence>
<comment type="subcellular location">
    <subcellularLocation>
        <location evidence="1">Membrane</location>
    </subcellularLocation>
</comment>
<dbReference type="GO" id="GO:0016020">
    <property type="term" value="C:membrane"/>
    <property type="evidence" value="ECO:0007669"/>
    <property type="project" value="UniProtKB-SubCell"/>
</dbReference>
<keyword evidence="4" id="KW-1133">Transmembrane helix</keyword>
<gene>
    <name evidence="5" type="ORF">SSP24_12460</name>
</gene>
<dbReference type="PANTHER" id="PTHR37042">
    <property type="entry name" value="OUTER MEMBRANE PROTEIN RV1973"/>
    <property type="match status" value="1"/>
</dbReference>
<evidence type="ECO:0000313" key="5">
    <source>
        <dbReference type="EMBL" id="GEC03591.1"/>
    </source>
</evidence>
<feature type="compositionally biased region" description="Low complexity" evidence="3">
    <location>
        <begin position="12"/>
        <end position="25"/>
    </location>
</feature>